<reference evidence="2" key="1">
    <citation type="submission" date="2021-02" db="EMBL/GenBank/DDBJ databases">
        <authorList>
            <person name="Nowell W R."/>
        </authorList>
    </citation>
    <scope>NUCLEOTIDE SEQUENCE</scope>
</reference>
<dbReference type="EMBL" id="CAJOBC010035080">
    <property type="protein sequence ID" value="CAF4110886.1"/>
    <property type="molecule type" value="Genomic_DNA"/>
</dbReference>
<dbReference type="EMBL" id="CAJOBA010036636">
    <property type="protein sequence ID" value="CAF4026714.1"/>
    <property type="molecule type" value="Genomic_DNA"/>
</dbReference>
<dbReference type="EMBL" id="CAJNOQ010012268">
    <property type="protein sequence ID" value="CAF1296017.1"/>
    <property type="molecule type" value="Genomic_DNA"/>
</dbReference>
<dbReference type="EMBL" id="CAJNOK010015098">
    <property type="protein sequence ID" value="CAF1218451.1"/>
    <property type="molecule type" value="Genomic_DNA"/>
</dbReference>
<dbReference type="Proteomes" id="UP000682733">
    <property type="component" value="Unassembled WGS sequence"/>
</dbReference>
<proteinExistence type="predicted"/>
<organism evidence="2 5">
    <name type="scientific">Didymodactylos carnosus</name>
    <dbReference type="NCBI Taxonomy" id="1234261"/>
    <lineage>
        <taxon>Eukaryota</taxon>
        <taxon>Metazoa</taxon>
        <taxon>Spiralia</taxon>
        <taxon>Gnathifera</taxon>
        <taxon>Rotifera</taxon>
        <taxon>Eurotatoria</taxon>
        <taxon>Bdelloidea</taxon>
        <taxon>Philodinida</taxon>
        <taxon>Philodinidae</taxon>
        <taxon>Didymodactylos</taxon>
    </lineage>
</organism>
<protein>
    <submittedName>
        <fullName evidence="2">Uncharacterized protein</fullName>
    </submittedName>
</protein>
<gene>
    <name evidence="2" type="ORF">GPM918_LOCUS28278</name>
    <name evidence="1" type="ORF">OVA965_LOCUS24797</name>
    <name evidence="4" type="ORF">SRO942_LOCUS28768</name>
    <name evidence="3" type="ORF">TMI583_LOCUS25521</name>
</gene>
<evidence type="ECO:0000313" key="2">
    <source>
        <dbReference type="EMBL" id="CAF1296017.1"/>
    </source>
</evidence>
<evidence type="ECO:0000313" key="4">
    <source>
        <dbReference type="EMBL" id="CAF4110886.1"/>
    </source>
</evidence>
<dbReference type="Proteomes" id="UP000681722">
    <property type="component" value="Unassembled WGS sequence"/>
</dbReference>
<dbReference type="AlphaFoldDB" id="A0A815DCK7"/>
<name>A0A815DCK7_9BILA</name>
<comment type="caution">
    <text evidence="2">The sequence shown here is derived from an EMBL/GenBank/DDBJ whole genome shotgun (WGS) entry which is preliminary data.</text>
</comment>
<evidence type="ECO:0000313" key="3">
    <source>
        <dbReference type="EMBL" id="CAF4026714.1"/>
    </source>
</evidence>
<evidence type="ECO:0000313" key="5">
    <source>
        <dbReference type="Proteomes" id="UP000663829"/>
    </source>
</evidence>
<dbReference type="Proteomes" id="UP000677228">
    <property type="component" value="Unassembled WGS sequence"/>
</dbReference>
<accession>A0A815DCK7</accession>
<keyword evidence="5" id="KW-1185">Reference proteome</keyword>
<evidence type="ECO:0000313" key="1">
    <source>
        <dbReference type="EMBL" id="CAF1218451.1"/>
    </source>
</evidence>
<sequence length="86" mass="9630">MNMEGIIGYVYPTKQSGYIIAAYRPYLSDSSNNDATIQKDILIKNKDGILNWIAEHDLAVVDRGLLDSTGMMRTPGLDVCMPNFFK</sequence>
<dbReference type="Proteomes" id="UP000663829">
    <property type="component" value="Unassembled WGS sequence"/>
</dbReference>